<keyword evidence="2" id="KW-0902">Two-component regulatory system</keyword>
<evidence type="ECO:0000313" key="8">
    <source>
        <dbReference type="EMBL" id="NYS92433.1"/>
    </source>
</evidence>
<keyword evidence="5" id="KW-0804">Transcription</keyword>
<evidence type="ECO:0000256" key="2">
    <source>
        <dbReference type="ARBA" id="ARBA00023012"/>
    </source>
</evidence>
<dbReference type="Gene3D" id="3.40.50.2300">
    <property type="match status" value="1"/>
</dbReference>
<protein>
    <submittedName>
        <fullName evidence="8">Response regulator</fullName>
    </submittedName>
</protein>
<keyword evidence="3" id="KW-0805">Transcription regulation</keyword>
<reference evidence="8 9" key="1">
    <citation type="submission" date="2020-07" db="EMBL/GenBank/DDBJ databases">
        <title>MOT database genomes.</title>
        <authorList>
            <person name="Joseph S."/>
            <person name="Aduse-Opoku J."/>
            <person name="Hashim A."/>
            <person name="Wade W."/>
            <person name="Curtis M."/>
        </authorList>
    </citation>
    <scope>NUCLEOTIDE SEQUENCE [LARGE SCALE GENOMIC DNA]</scope>
    <source>
        <strain evidence="8 9">DSM 100099</strain>
    </source>
</reference>
<evidence type="ECO:0000256" key="1">
    <source>
        <dbReference type="ARBA" id="ARBA00022553"/>
    </source>
</evidence>
<dbReference type="AlphaFoldDB" id="A0A853ESR7"/>
<keyword evidence="1 6" id="KW-0597">Phosphoprotein</keyword>
<evidence type="ECO:0000256" key="3">
    <source>
        <dbReference type="ARBA" id="ARBA00023015"/>
    </source>
</evidence>
<dbReference type="GO" id="GO:0006355">
    <property type="term" value="P:regulation of DNA-templated transcription"/>
    <property type="evidence" value="ECO:0007669"/>
    <property type="project" value="TreeGrafter"/>
</dbReference>
<comment type="caution">
    <text evidence="8">The sequence shown here is derived from an EMBL/GenBank/DDBJ whole genome shotgun (WGS) entry which is preliminary data.</text>
</comment>
<evidence type="ECO:0000313" key="9">
    <source>
        <dbReference type="Proteomes" id="UP000561011"/>
    </source>
</evidence>
<dbReference type="SUPFAM" id="SSF52172">
    <property type="entry name" value="CheY-like"/>
    <property type="match status" value="1"/>
</dbReference>
<dbReference type="RefSeq" id="WP_179912303.1">
    <property type="nucleotide sequence ID" value="NZ_JACBYE010000004.1"/>
</dbReference>
<accession>A0A853ESR7</accession>
<dbReference type="InterPro" id="IPR001789">
    <property type="entry name" value="Sig_transdc_resp-reg_receiver"/>
</dbReference>
<dbReference type="EMBL" id="JACBYE010000004">
    <property type="protein sequence ID" value="NYS92433.1"/>
    <property type="molecule type" value="Genomic_DNA"/>
</dbReference>
<feature type="domain" description="Response regulatory" evidence="7">
    <location>
        <begin position="5"/>
        <end position="121"/>
    </location>
</feature>
<dbReference type="SMART" id="SM00448">
    <property type="entry name" value="REC"/>
    <property type="match status" value="1"/>
</dbReference>
<evidence type="ECO:0000259" key="7">
    <source>
        <dbReference type="PROSITE" id="PS50110"/>
    </source>
</evidence>
<feature type="modified residue" description="4-aspartylphosphate" evidence="6">
    <location>
        <position position="54"/>
    </location>
</feature>
<gene>
    <name evidence="8" type="ORF">HZZ10_02655</name>
</gene>
<dbReference type="PANTHER" id="PTHR48111">
    <property type="entry name" value="REGULATOR OF RPOS"/>
    <property type="match status" value="1"/>
</dbReference>
<dbReference type="Proteomes" id="UP000561011">
    <property type="component" value="Unassembled WGS sequence"/>
</dbReference>
<dbReference type="GO" id="GO:0000976">
    <property type="term" value="F:transcription cis-regulatory region binding"/>
    <property type="evidence" value="ECO:0007669"/>
    <property type="project" value="TreeGrafter"/>
</dbReference>
<dbReference type="GO" id="GO:0000156">
    <property type="term" value="F:phosphorelay response regulator activity"/>
    <property type="evidence" value="ECO:0007669"/>
    <property type="project" value="TreeGrafter"/>
</dbReference>
<dbReference type="InterPro" id="IPR011006">
    <property type="entry name" value="CheY-like_superfamily"/>
</dbReference>
<keyword evidence="4" id="KW-0238">DNA-binding</keyword>
<name>A0A853ESR7_9MICO</name>
<dbReference type="PANTHER" id="PTHR48111:SF1">
    <property type="entry name" value="TWO-COMPONENT RESPONSE REGULATOR ORR33"/>
    <property type="match status" value="1"/>
</dbReference>
<proteinExistence type="predicted"/>
<evidence type="ECO:0000256" key="6">
    <source>
        <dbReference type="PROSITE-ProRule" id="PRU00169"/>
    </source>
</evidence>
<dbReference type="FunFam" id="3.40.50.2300:FF:000001">
    <property type="entry name" value="DNA-binding response regulator PhoB"/>
    <property type="match status" value="1"/>
</dbReference>
<evidence type="ECO:0000256" key="5">
    <source>
        <dbReference type="ARBA" id="ARBA00023163"/>
    </source>
</evidence>
<dbReference type="GO" id="GO:0032993">
    <property type="term" value="C:protein-DNA complex"/>
    <property type="evidence" value="ECO:0007669"/>
    <property type="project" value="TreeGrafter"/>
</dbReference>
<dbReference type="GO" id="GO:0005829">
    <property type="term" value="C:cytosol"/>
    <property type="evidence" value="ECO:0007669"/>
    <property type="project" value="TreeGrafter"/>
</dbReference>
<dbReference type="Pfam" id="PF00072">
    <property type="entry name" value="Response_reg"/>
    <property type="match status" value="1"/>
</dbReference>
<organism evidence="8 9">
    <name type="scientific">Sanguibacter inulinus</name>
    <dbReference type="NCBI Taxonomy" id="60922"/>
    <lineage>
        <taxon>Bacteria</taxon>
        <taxon>Bacillati</taxon>
        <taxon>Actinomycetota</taxon>
        <taxon>Actinomycetes</taxon>
        <taxon>Micrococcales</taxon>
        <taxon>Sanguibacteraceae</taxon>
        <taxon>Sanguibacter</taxon>
    </lineage>
</organism>
<evidence type="ECO:0000256" key="4">
    <source>
        <dbReference type="ARBA" id="ARBA00023125"/>
    </source>
</evidence>
<keyword evidence="9" id="KW-1185">Reference proteome</keyword>
<sequence length="126" mass="13564">MTLGKVLVVDDNYDICDLLALKLTNAGFDVTQANDGITGLELGLNGSFDLVVLDVMMPGMSGIDVLRRLRDAEQTATTPVLLLTAKTQERDVESGFGAGAGEYMTKPFSPRELLVRVKAMLARSQS</sequence>
<dbReference type="InterPro" id="IPR039420">
    <property type="entry name" value="WalR-like"/>
</dbReference>
<dbReference type="PROSITE" id="PS50110">
    <property type="entry name" value="RESPONSE_REGULATORY"/>
    <property type="match status" value="1"/>
</dbReference>